<dbReference type="GO" id="GO:0005524">
    <property type="term" value="F:ATP binding"/>
    <property type="evidence" value="ECO:0007669"/>
    <property type="project" value="InterPro"/>
</dbReference>
<dbReference type="Proteomes" id="UP001222325">
    <property type="component" value="Unassembled WGS sequence"/>
</dbReference>
<keyword evidence="3" id="KW-0418">Kinase</keyword>
<reference evidence="3" key="1">
    <citation type="submission" date="2023-03" db="EMBL/GenBank/DDBJ databases">
        <title>Massive genome expansion in bonnet fungi (Mycena s.s.) driven by repeated elements and novel gene families across ecological guilds.</title>
        <authorList>
            <consortium name="Lawrence Berkeley National Laboratory"/>
            <person name="Harder C.B."/>
            <person name="Miyauchi S."/>
            <person name="Viragh M."/>
            <person name="Kuo A."/>
            <person name="Thoen E."/>
            <person name="Andreopoulos B."/>
            <person name="Lu D."/>
            <person name="Skrede I."/>
            <person name="Drula E."/>
            <person name="Henrissat B."/>
            <person name="Morin E."/>
            <person name="Kohler A."/>
            <person name="Barry K."/>
            <person name="LaButti K."/>
            <person name="Morin E."/>
            <person name="Salamov A."/>
            <person name="Lipzen A."/>
            <person name="Mereny Z."/>
            <person name="Hegedus B."/>
            <person name="Baldrian P."/>
            <person name="Stursova M."/>
            <person name="Weitz H."/>
            <person name="Taylor A."/>
            <person name="Grigoriev I.V."/>
            <person name="Nagy L.G."/>
            <person name="Martin F."/>
            <person name="Kauserud H."/>
        </authorList>
    </citation>
    <scope>NUCLEOTIDE SEQUENCE</scope>
    <source>
        <strain evidence="3">CBHHK173m</strain>
    </source>
</reference>
<feature type="domain" description="Protein kinase" evidence="2">
    <location>
        <begin position="63"/>
        <end position="344"/>
    </location>
</feature>
<evidence type="ECO:0000313" key="3">
    <source>
        <dbReference type="EMBL" id="KAJ7081129.1"/>
    </source>
</evidence>
<name>A0AAD6XKJ5_9AGAR</name>
<dbReference type="EMBL" id="JARJCN010000051">
    <property type="protein sequence ID" value="KAJ7081129.1"/>
    <property type="molecule type" value="Genomic_DNA"/>
</dbReference>
<dbReference type="Gene3D" id="1.10.510.10">
    <property type="entry name" value="Transferase(Phosphotransferase) domain 1"/>
    <property type="match status" value="1"/>
</dbReference>
<dbReference type="SMART" id="SM00220">
    <property type="entry name" value="S_TKc"/>
    <property type="match status" value="1"/>
</dbReference>
<keyword evidence="4" id="KW-1185">Reference proteome</keyword>
<evidence type="ECO:0000256" key="1">
    <source>
        <dbReference type="SAM" id="MobiDB-lite"/>
    </source>
</evidence>
<gene>
    <name evidence="3" type="ORF">B0H15DRAFT_924263</name>
</gene>
<proteinExistence type="predicted"/>
<accession>A0AAD6XKJ5</accession>
<dbReference type="SUPFAM" id="SSF56112">
    <property type="entry name" value="Protein kinase-like (PK-like)"/>
    <property type="match status" value="1"/>
</dbReference>
<protein>
    <submittedName>
        <fullName evidence="3">Kinase-like domain-containing protein</fullName>
    </submittedName>
</protein>
<comment type="caution">
    <text evidence="3">The sequence shown here is derived from an EMBL/GenBank/DDBJ whole genome shotgun (WGS) entry which is preliminary data.</text>
</comment>
<evidence type="ECO:0000313" key="4">
    <source>
        <dbReference type="Proteomes" id="UP001222325"/>
    </source>
</evidence>
<dbReference type="InterPro" id="IPR000719">
    <property type="entry name" value="Prot_kinase_dom"/>
</dbReference>
<feature type="compositionally biased region" description="Basic and acidic residues" evidence="1">
    <location>
        <begin position="260"/>
        <end position="274"/>
    </location>
</feature>
<dbReference type="InterPro" id="IPR011009">
    <property type="entry name" value="Kinase-like_dom_sf"/>
</dbReference>
<dbReference type="PROSITE" id="PS50011">
    <property type="entry name" value="PROTEIN_KINASE_DOM"/>
    <property type="match status" value="1"/>
</dbReference>
<organism evidence="3 4">
    <name type="scientific">Mycena belliarum</name>
    <dbReference type="NCBI Taxonomy" id="1033014"/>
    <lineage>
        <taxon>Eukaryota</taxon>
        <taxon>Fungi</taxon>
        <taxon>Dikarya</taxon>
        <taxon>Basidiomycota</taxon>
        <taxon>Agaricomycotina</taxon>
        <taxon>Agaricomycetes</taxon>
        <taxon>Agaricomycetidae</taxon>
        <taxon>Agaricales</taxon>
        <taxon>Marasmiineae</taxon>
        <taxon>Mycenaceae</taxon>
        <taxon>Mycena</taxon>
    </lineage>
</organism>
<feature type="region of interest" description="Disordered" evidence="1">
    <location>
        <begin position="248"/>
        <end position="275"/>
    </location>
</feature>
<dbReference type="GO" id="GO:0004672">
    <property type="term" value="F:protein kinase activity"/>
    <property type="evidence" value="ECO:0007669"/>
    <property type="project" value="InterPro"/>
</dbReference>
<evidence type="ECO:0000259" key="2">
    <source>
        <dbReference type="PROSITE" id="PS50011"/>
    </source>
</evidence>
<sequence length="402" mass="47251">MIPEDNKEAAHHRKLSKERHGELAQADGGLCFVELFWRDHQAWLQDCGYMLRPRYHPDWKPSWKPKDKWSDMEDGLMPEATAIMDARRIKDGMDVCLKSIDVTRHEFEREIGLYFSSEPLAADPRNHCVPILDTLQVPDEENTILIVMPLLREYSNPPFDTFGEVVDFFGQVFEGIKFMHDHNVAHRDCNGLNIMMDGWHMFPDGFHPHITKMSYTRDLSAKAKFYTRTQRPPKYFLIDFGLARRYKSRNPPPLEPPMRGGDRSVPEFRGKDGAPPEPCDPFPTDIYYLGNMILKDFIEGHSRFLYRNKKYGFEFMKALADDMVAQDPAQRPTIDEVIERFDNICRKLNFWKVRSRVLKAGHFPWPSRPIRHWSLRIRYVLYRVPAIPSYKREKVYAVSLLQ</sequence>
<dbReference type="AlphaFoldDB" id="A0AAD6XKJ5"/>
<keyword evidence="3" id="KW-0808">Transferase</keyword>